<evidence type="ECO:0000313" key="1">
    <source>
        <dbReference type="EMBL" id="GGB99110.1"/>
    </source>
</evidence>
<gene>
    <name evidence="1" type="ORF">GCM10011363_14700</name>
</gene>
<keyword evidence="2" id="KW-1185">Reference proteome</keyword>
<evidence type="ECO:0000313" key="2">
    <source>
        <dbReference type="Proteomes" id="UP000645462"/>
    </source>
</evidence>
<name>A0ABQ1KJX8_9RHOB</name>
<dbReference type="InterPro" id="IPR036041">
    <property type="entry name" value="Ribosome-inact_prot_sf"/>
</dbReference>
<dbReference type="Pfam" id="PF00161">
    <property type="entry name" value="RIP"/>
    <property type="match status" value="1"/>
</dbReference>
<sequence length="212" mass="23823">MAELFDILGGQYLELIETLRKAFAQRSPALLEVTLSGTLNGKSKSVTIGIETSAPYYVQVINGHRLSATEESYANKPMPHPFNLTHIHAALGVSGPQRTEMDKKAFVSLIFITSEAARFEPFARHINTLIKDGDGASVLDYERARFYMNNWKNLYDLTHGSGAMYFKPLTEANMHNWNYFHQIVVQKGDGNMNLPFSATQASLRPKALRDLR</sequence>
<dbReference type="RefSeq" id="WP_188481346.1">
    <property type="nucleotide sequence ID" value="NZ_BMFC01000002.1"/>
</dbReference>
<organism evidence="1 2">
    <name type="scientific">Marivita lacus</name>
    <dbReference type="NCBI Taxonomy" id="1323742"/>
    <lineage>
        <taxon>Bacteria</taxon>
        <taxon>Pseudomonadati</taxon>
        <taxon>Pseudomonadota</taxon>
        <taxon>Alphaproteobacteria</taxon>
        <taxon>Rhodobacterales</taxon>
        <taxon>Roseobacteraceae</taxon>
        <taxon>Marivita</taxon>
    </lineage>
</organism>
<comment type="caution">
    <text evidence="1">The sequence shown here is derived from an EMBL/GenBank/DDBJ whole genome shotgun (WGS) entry which is preliminary data.</text>
</comment>
<accession>A0ABQ1KJX8</accession>
<dbReference type="Proteomes" id="UP000645462">
    <property type="component" value="Unassembled WGS sequence"/>
</dbReference>
<dbReference type="InterPro" id="IPR001574">
    <property type="entry name" value="Ribosome_inactivat_prot"/>
</dbReference>
<reference evidence="2" key="1">
    <citation type="journal article" date="2019" name="Int. J. Syst. Evol. Microbiol.">
        <title>The Global Catalogue of Microorganisms (GCM) 10K type strain sequencing project: providing services to taxonomists for standard genome sequencing and annotation.</title>
        <authorList>
            <consortium name="The Broad Institute Genomics Platform"/>
            <consortium name="The Broad Institute Genome Sequencing Center for Infectious Disease"/>
            <person name="Wu L."/>
            <person name="Ma J."/>
        </authorList>
    </citation>
    <scope>NUCLEOTIDE SEQUENCE [LARGE SCALE GENOMIC DNA]</scope>
    <source>
        <strain evidence="2">CGMCC 1.12478</strain>
    </source>
</reference>
<dbReference type="EMBL" id="BMFC01000002">
    <property type="protein sequence ID" value="GGB99110.1"/>
    <property type="molecule type" value="Genomic_DNA"/>
</dbReference>
<protein>
    <submittedName>
        <fullName evidence="1">Uncharacterized protein</fullName>
    </submittedName>
</protein>
<dbReference type="SUPFAM" id="SSF56371">
    <property type="entry name" value="Ribosome inactivating proteins (RIP)"/>
    <property type="match status" value="1"/>
</dbReference>
<proteinExistence type="predicted"/>